<dbReference type="Pfam" id="PF07859">
    <property type="entry name" value="Abhydrolase_3"/>
    <property type="match status" value="1"/>
</dbReference>
<accession>A0A157SW03</accession>
<dbReference type="Gene3D" id="3.40.50.1820">
    <property type="entry name" value="alpha/beta hydrolase"/>
    <property type="match status" value="1"/>
</dbReference>
<protein>
    <submittedName>
        <fullName evidence="4">Lipase</fullName>
        <ecNumber evidence="4">3.1.1.3</ecNumber>
    </submittedName>
</protein>
<feature type="domain" description="Alpha/beta hydrolase fold-3" evidence="3">
    <location>
        <begin position="79"/>
        <end position="285"/>
    </location>
</feature>
<evidence type="ECO:0000256" key="1">
    <source>
        <dbReference type="ARBA" id="ARBA00010515"/>
    </source>
</evidence>
<dbReference type="SUPFAM" id="SSF53474">
    <property type="entry name" value="alpha/beta-Hydrolases"/>
    <property type="match status" value="1"/>
</dbReference>
<proteinExistence type="inferred from homology"/>
<organism evidence="4 5">
    <name type="scientific">Bordetella ansorpii</name>
    <dbReference type="NCBI Taxonomy" id="288768"/>
    <lineage>
        <taxon>Bacteria</taxon>
        <taxon>Pseudomonadati</taxon>
        <taxon>Pseudomonadota</taxon>
        <taxon>Betaproteobacteria</taxon>
        <taxon>Burkholderiales</taxon>
        <taxon>Alcaligenaceae</taxon>
        <taxon>Bordetella</taxon>
    </lineage>
</organism>
<dbReference type="PANTHER" id="PTHR48081">
    <property type="entry name" value="AB HYDROLASE SUPERFAMILY PROTEIN C4A8.06C"/>
    <property type="match status" value="1"/>
</dbReference>
<dbReference type="AlphaFoldDB" id="A0A157SW03"/>
<evidence type="ECO:0000256" key="2">
    <source>
        <dbReference type="ARBA" id="ARBA00022801"/>
    </source>
</evidence>
<dbReference type="EMBL" id="FKIF01000010">
    <property type="protein sequence ID" value="SAI74514.1"/>
    <property type="molecule type" value="Genomic_DNA"/>
</dbReference>
<reference evidence="4 5" key="1">
    <citation type="submission" date="2016-04" db="EMBL/GenBank/DDBJ databases">
        <authorList>
            <consortium name="Pathogen Informatics"/>
        </authorList>
    </citation>
    <scope>NUCLEOTIDE SEQUENCE [LARGE SCALE GENOMIC DNA]</scope>
    <source>
        <strain evidence="4 5">H050680373</strain>
    </source>
</reference>
<evidence type="ECO:0000313" key="5">
    <source>
        <dbReference type="Proteomes" id="UP000076848"/>
    </source>
</evidence>
<name>A0A157SW03_9BORD</name>
<dbReference type="GO" id="GO:0004806">
    <property type="term" value="F:triacylglycerol lipase activity"/>
    <property type="evidence" value="ECO:0007669"/>
    <property type="project" value="UniProtKB-EC"/>
</dbReference>
<sequence>MTLHPDLEAFLEMSRRASARPMTAMTPDEARAAYDRSTLALDTEAPELPTEILRVACRDGHAMRLRRYRGAARQPAPVLLYFHGGGYVLGSLESHHSLCATLAQQASCDVLAVEYRLAPEHRFPTAFEDAEDARLWLDRDGAALGLDTGRVIYGGDSVGGTLATALALADRLAGRPQPALQLLLYPCASARQDTASHATYACGHLLEAEVLQWMFNHYLRSARDRDDWRFAPLQATDLSGLAPARLFLARHDPLCDEGLAYARRLREAGVDAQVRVYEDMVHDFARLGNIVEQAEELRAELSACLRQWHARAVPAAPAGRTALA</sequence>
<dbReference type="InterPro" id="IPR013094">
    <property type="entry name" value="AB_hydrolase_3"/>
</dbReference>
<dbReference type="OrthoDB" id="9794445at2"/>
<dbReference type="InterPro" id="IPR050300">
    <property type="entry name" value="GDXG_lipolytic_enzyme"/>
</dbReference>
<dbReference type="STRING" id="288768.SAMEA3906486_05229"/>
<dbReference type="RefSeq" id="WP_066134843.1">
    <property type="nucleotide sequence ID" value="NZ_FKIF01000010.1"/>
</dbReference>
<gene>
    <name evidence="4" type="primary">lip2</name>
    <name evidence="4" type="ORF">SAMEA3906486_05229</name>
</gene>
<dbReference type="Proteomes" id="UP000076848">
    <property type="component" value="Unassembled WGS sequence"/>
</dbReference>
<keyword evidence="2 4" id="KW-0378">Hydrolase</keyword>
<keyword evidence="5" id="KW-1185">Reference proteome</keyword>
<evidence type="ECO:0000313" key="4">
    <source>
        <dbReference type="EMBL" id="SAI74514.1"/>
    </source>
</evidence>
<dbReference type="PANTHER" id="PTHR48081:SF8">
    <property type="entry name" value="ALPHA_BETA HYDROLASE FOLD-3 DOMAIN-CONTAINING PROTEIN-RELATED"/>
    <property type="match status" value="1"/>
</dbReference>
<comment type="similarity">
    <text evidence="1">Belongs to the 'GDXG' lipolytic enzyme family.</text>
</comment>
<dbReference type="InterPro" id="IPR002168">
    <property type="entry name" value="Lipase_GDXG_HIS_AS"/>
</dbReference>
<dbReference type="InterPro" id="IPR029058">
    <property type="entry name" value="AB_hydrolase_fold"/>
</dbReference>
<dbReference type="PROSITE" id="PS01173">
    <property type="entry name" value="LIPASE_GDXG_HIS"/>
    <property type="match status" value="1"/>
</dbReference>
<evidence type="ECO:0000259" key="3">
    <source>
        <dbReference type="Pfam" id="PF07859"/>
    </source>
</evidence>
<dbReference type="EC" id="3.1.1.3" evidence="4"/>